<evidence type="ECO:0000256" key="1">
    <source>
        <dbReference type="ARBA" id="ARBA00023002"/>
    </source>
</evidence>
<dbReference type="InterPro" id="IPR018211">
    <property type="entry name" value="ADH_Fe_CS"/>
</dbReference>
<organism evidence="4">
    <name type="scientific">Veillonella ratti</name>
    <dbReference type="NCBI Taxonomy" id="103892"/>
    <lineage>
        <taxon>Bacteria</taxon>
        <taxon>Bacillati</taxon>
        <taxon>Bacillota</taxon>
        <taxon>Negativicutes</taxon>
        <taxon>Veillonellales</taxon>
        <taxon>Veillonellaceae</taxon>
        <taxon>Veillonella</taxon>
    </lineage>
</organism>
<evidence type="ECO:0000259" key="2">
    <source>
        <dbReference type="Pfam" id="PF00465"/>
    </source>
</evidence>
<proteinExistence type="predicted"/>
<name>A0A6N2YU47_9FIRM</name>
<reference evidence="4" key="1">
    <citation type="submission" date="2019-11" db="EMBL/GenBank/DDBJ databases">
        <authorList>
            <person name="Feng L."/>
        </authorList>
    </citation>
    <scope>NUCLEOTIDE SEQUENCE</scope>
    <source>
        <strain evidence="4">VrattiLFYP33</strain>
    </source>
</reference>
<dbReference type="Pfam" id="PF00465">
    <property type="entry name" value="Fe-ADH"/>
    <property type="match status" value="1"/>
</dbReference>
<dbReference type="GO" id="GO:0046872">
    <property type="term" value="F:metal ion binding"/>
    <property type="evidence" value="ECO:0007669"/>
    <property type="project" value="InterPro"/>
</dbReference>
<accession>A0A6N2YU47</accession>
<dbReference type="GO" id="GO:0004022">
    <property type="term" value="F:alcohol dehydrogenase (NAD+) activity"/>
    <property type="evidence" value="ECO:0007669"/>
    <property type="project" value="UniProtKB-ARBA"/>
</dbReference>
<dbReference type="AlphaFoldDB" id="A0A6N2YU47"/>
<dbReference type="FunFam" id="3.40.50.1970:FF:000003">
    <property type="entry name" value="Alcohol dehydrogenase, iron-containing"/>
    <property type="match status" value="1"/>
</dbReference>
<dbReference type="SUPFAM" id="SSF56796">
    <property type="entry name" value="Dehydroquinate synthase-like"/>
    <property type="match status" value="1"/>
</dbReference>
<feature type="domain" description="Alcohol dehydrogenase iron-type/glycerol dehydrogenase GldA" evidence="2">
    <location>
        <begin position="9"/>
        <end position="175"/>
    </location>
</feature>
<dbReference type="CDD" id="cd08179">
    <property type="entry name" value="NADPH_BDH"/>
    <property type="match status" value="1"/>
</dbReference>
<dbReference type="PROSITE" id="PS00060">
    <property type="entry name" value="ADH_IRON_2"/>
    <property type="match status" value="1"/>
</dbReference>
<dbReference type="PANTHER" id="PTHR11496">
    <property type="entry name" value="ALCOHOL DEHYDROGENASE"/>
    <property type="match status" value="1"/>
</dbReference>
<dbReference type="InterPro" id="IPR001670">
    <property type="entry name" value="ADH_Fe/GldA"/>
</dbReference>
<dbReference type="Gene3D" id="3.40.50.1970">
    <property type="match status" value="1"/>
</dbReference>
<dbReference type="InterPro" id="IPR039697">
    <property type="entry name" value="Alcohol_dehydrogenase_Fe"/>
</dbReference>
<dbReference type="InterPro" id="IPR034802">
    <property type="entry name" value="NADPH_BDH"/>
</dbReference>
<dbReference type="EMBL" id="CACRUX010000007">
    <property type="protein sequence ID" value="VYT69833.1"/>
    <property type="molecule type" value="Genomic_DNA"/>
</dbReference>
<keyword evidence="1" id="KW-0560">Oxidoreductase</keyword>
<sequence length="384" mass="42441">MAYATFRIPHTIIHGDDALTHLSKLEGKRATIVTGGNSMRKFGFLDEAKAQLEKGGMEVQIIDGVEPDPSIKTCIEGGAKMAEFQPDWIIALGGGSPMDAAKIMWVYYEYPGYDFMELVKFNFPKLRTKARLIGIPSTSGTASEITAFSVITDTDNNIKYPLVSPDLVPDIALLDSRIPSKMPPLITAQTGMDVMTHAVEAYVSTAADDFTDPLALHAIQLIFEYLETAYQEPDNIKARDKVHNASTMAGMSFTNCSLGIVHSMAHKIGGEFHLTHGEANAILLPYIIQYNKKATQKYAQLEGILGIENLERAIWNLNKRLGLSKTIKDGVNTVIPEDKFLAVLDRMSERALEDACTLTNPRKPTVEDIKKIYEAAYYGKDVNF</sequence>
<dbReference type="PANTHER" id="PTHR11496:SF83">
    <property type="entry name" value="HYDROXYACID-OXOACID TRANSHYDROGENASE, MITOCHONDRIAL"/>
    <property type="match status" value="1"/>
</dbReference>
<dbReference type="RefSeq" id="WP_156703951.1">
    <property type="nucleotide sequence ID" value="NZ_CACRUX010000007.1"/>
</dbReference>
<feature type="domain" description="Fe-containing alcohol dehydrogenase-like C-terminal" evidence="3">
    <location>
        <begin position="187"/>
        <end position="377"/>
    </location>
</feature>
<dbReference type="Pfam" id="PF25137">
    <property type="entry name" value="ADH_Fe_C"/>
    <property type="match status" value="1"/>
</dbReference>
<dbReference type="FunFam" id="1.20.1090.10:FF:000001">
    <property type="entry name" value="Aldehyde-alcohol dehydrogenase"/>
    <property type="match status" value="1"/>
</dbReference>
<gene>
    <name evidence="4" type="primary">adhE_4</name>
    <name evidence="4" type="ORF">VRLFYP33_02470</name>
</gene>
<protein>
    <submittedName>
        <fullName evidence="4">Aldehyde-alcohol dehydrogenase</fullName>
    </submittedName>
</protein>
<evidence type="ECO:0000259" key="3">
    <source>
        <dbReference type="Pfam" id="PF25137"/>
    </source>
</evidence>
<dbReference type="InterPro" id="IPR056798">
    <property type="entry name" value="ADH_Fe_C"/>
</dbReference>
<dbReference type="Gene3D" id="1.20.1090.10">
    <property type="entry name" value="Dehydroquinate synthase-like - alpha domain"/>
    <property type="match status" value="1"/>
</dbReference>
<dbReference type="PROSITE" id="PS00913">
    <property type="entry name" value="ADH_IRON_1"/>
    <property type="match status" value="1"/>
</dbReference>
<evidence type="ECO:0000313" key="4">
    <source>
        <dbReference type="EMBL" id="VYT69833.1"/>
    </source>
</evidence>